<name>A0A229RQF6_AMYAL</name>
<dbReference type="AlphaFoldDB" id="A0A229RQF6"/>
<accession>A0A229RQF6</accession>
<dbReference type="CDD" id="cd00090">
    <property type="entry name" value="HTH_ARSR"/>
    <property type="match status" value="1"/>
</dbReference>
<dbReference type="EMBL" id="NMQU01000057">
    <property type="protein sequence ID" value="OXM48883.1"/>
    <property type="molecule type" value="Genomic_DNA"/>
</dbReference>
<reference evidence="2 3" key="1">
    <citation type="submission" date="2017-07" db="EMBL/GenBank/DDBJ databases">
        <title>Amycolatopsis alba DSM 44262 Genome sequencing and assembly.</title>
        <authorList>
            <person name="Kaur N."/>
            <person name="Mayilraj S."/>
        </authorList>
    </citation>
    <scope>NUCLEOTIDE SEQUENCE [LARGE SCALE GENOMIC DNA]</scope>
    <source>
        <strain evidence="2 3">DSM 44262</strain>
    </source>
</reference>
<organism evidence="2 3">
    <name type="scientific">Amycolatopsis alba DSM 44262</name>
    <dbReference type="NCBI Taxonomy" id="1125972"/>
    <lineage>
        <taxon>Bacteria</taxon>
        <taxon>Bacillati</taxon>
        <taxon>Actinomycetota</taxon>
        <taxon>Actinomycetes</taxon>
        <taxon>Pseudonocardiales</taxon>
        <taxon>Pseudonocardiaceae</taxon>
        <taxon>Amycolatopsis</taxon>
    </lineage>
</organism>
<dbReference type="InterPro" id="IPR036388">
    <property type="entry name" value="WH-like_DNA-bd_sf"/>
</dbReference>
<dbReference type="Gene3D" id="1.10.10.10">
    <property type="entry name" value="Winged helix-like DNA-binding domain superfamily/Winged helix DNA-binding domain"/>
    <property type="match status" value="1"/>
</dbReference>
<sequence length="61" mass="6364">MKVAGGSWNTSEVAAGTGISATSASQHLTVLRESGLIDTTRRGRARHHTITTLGGMIIRAC</sequence>
<evidence type="ECO:0000313" key="2">
    <source>
        <dbReference type="EMBL" id="OXM48883.1"/>
    </source>
</evidence>
<comment type="caution">
    <text evidence="2">The sequence shown here is derived from an EMBL/GenBank/DDBJ whole genome shotgun (WGS) entry which is preliminary data.</text>
</comment>
<feature type="domain" description="HTH arsR-type" evidence="1">
    <location>
        <begin position="4"/>
        <end position="38"/>
    </location>
</feature>
<protein>
    <submittedName>
        <fullName evidence="2">Transcriptional regulator</fullName>
    </submittedName>
</protein>
<keyword evidence="3" id="KW-1185">Reference proteome</keyword>
<dbReference type="InterPro" id="IPR011991">
    <property type="entry name" value="ArsR-like_HTH"/>
</dbReference>
<dbReference type="InterPro" id="IPR001845">
    <property type="entry name" value="HTH_ArsR_DNA-bd_dom"/>
</dbReference>
<dbReference type="OrthoDB" id="3460651at2"/>
<gene>
    <name evidence="2" type="ORF">CFP75_20710</name>
</gene>
<evidence type="ECO:0000259" key="1">
    <source>
        <dbReference type="Pfam" id="PF01022"/>
    </source>
</evidence>
<proteinExistence type="predicted"/>
<evidence type="ECO:0000313" key="3">
    <source>
        <dbReference type="Proteomes" id="UP000215563"/>
    </source>
</evidence>
<dbReference type="Proteomes" id="UP000215563">
    <property type="component" value="Unassembled WGS sequence"/>
</dbReference>
<dbReference type="Pfam" id="PF01022">
    <property type="entry name" value="HTH_5"/>
    <property type="match status" value="1"/>
</dbReference>
<dbReference type="InterPro" id="IPR036390">
    <property type="entry name" value="WH_DNA-bd_sf"/>
</dbReference>
<dbReference type="SUPFAM" id="SSF46785">
    <property type="entry name" value="Winged helix' DNA-binding domain"/>
    <property type="match status" value="1"/>
</dbReference>